<name>A0ABT3J461_9RHOB</name>
<protein>
    <submittedName>
        <fullName evidence="1">Uncharacterized protein</fullName>
    </submittedName>
</protein>
<evidence type="ECO:0000313" key="2">
    <source>
        <dbReference type="Proteomes" id="UP001207582"/>
    </source>
</evidence>
<sequence>MNIFERNYGTAWKDGDGQVVLRPRRTADGVTTFGCALPGHGLVAYVDNGQVEDLTIFDLGEEDDGVLGARNFEIRADLGAPVSGTDWAWYLHCAACADGMGIGEVARSWMALPVVIETGEGTIPLCEAADLAALEGYRQEAADDLAAMDRLRAIPPLEIGRVSRLTLIEALAEHIEDLRHLGLPPDLAPAEGERLLVLAGLEAGREHVAATIRIARAPAFDPETGALRGLIEIRSEPGRLPEGDHTLQHFLRGVLPPEPRTQDMDGPILLAIEKIHRLGMMPPAREDDAGPAP</sequence>
<dbReference type="Proteomes" id="UP001207582">
    <property type="component" value="Unassembled WGS sequence"/>
</dbReference>
<gene>
    <name evidence="1" type="ORF">OM960_12870</name>
</gene>
<comment type="caution">
    <text evidence="1">The sequence shown here is derived from an EMBL/GenBank/DDBJ whole genome shotgun (WGS) entry which is preliminary data.</text>
</comment>
<dbReference type="EMBL" id="JAPDOG010000011">
    <property type="protein sequence ID" value="MCW3782477.1"/>
    <property type="molecule type" value="Genomic_DNA"/>
</dbReference>
<keyword evidence="2" id="KW-1185">Reference proteome</keyword>
<reference evidence="1 2" key="1">
    <citation type="submission" date="2022-10" db="EMBL/GenBank/DDBJ databases">
        <title>Defluviimonas sp. CAU 1641 isolated from mud.</title>
        <authorList>
            <person name="Kim W."/>
        </authorList>
    </citation>
    <scope>NUCLEOTIDE SEQUENCE [LARGE SCALE GENOMIC DNA]</scope>
    <source>
        <strain evidence="1 2">CAU 1641</strain>
    </source>
</reference>
<proteinExistence type="predicted"/>
<evidence type="ECO:0000313" key="1">
    <source>
        <dbReference type="EMBL" id="MCW3782477.1"/>
    </source>
</evidence>
<accession>A0ABT3J461</accession>
<dbReference type="RefSeq" id="WP_264772210.1">
    <property type="nucleotide sequence ID" value="NZ_JAPDOG010000011.1"/>
</dbReference>
<organism evidence="1 2">
    <name type="scientific">Defluviimonas salinarum</name>
    <dbReference type="NCBI Taxonomy" id="2992147"/>
    <lineage>
        <taxon>Bacteria</taxon>
        <taxon>Pseudomonadati</taxon>
        <taxon>Pseudomonadota</taxon>
        <taxon>Alphaproteobacteria</taxon>
        <taxon>Rhodobacterales</taxon>
        <taxon>Paracoccaceae</taxon>
        <taxon>Albidovulum</taxon>
    </lineage>
</organism>